<gene>
    <name evidence="1" type="ORF">SORBI_3003G175050</name>
</gene>
<sequence>MNAPRISPEPLMVMPLRMNFLAQIRSSLAWIWAVLAGATSSQPDPSSRTYNTINEGAVSATSIIMSPSMVWTRLGLVSPHATLAEPLTLHALSEMAMLLLRGLGRVAASRRSDALLLRCAANHGHLALLPHCWDQ</sequence>
<reference evidence="1 2" key="1">
    <citation type="journal article" date="2009" name="Nature">
        <title>The Sorghum bicolor genome and the diversification of grasses.</title>
        <authorList>
            <person name="Paterson A.H."/>
            <person name="Bowers J.E."/>
            <person name="Bruggmann R."/>
            <person name="Dubchak I."/>
            <person name="Grimwood J."/>
            <person name="Gundlach H."/>
            <person name="Haberer G."/>
            <person name="Hellsten U."/>
            <person name="Mitros T."/>
            <person name="Poliakov A."/>
            <person name="Schmutz J."/>
            <person name="Spannagl M."/>
            <person name="Tang H."/>
            <person name="Wang X."/>
            <person name="Wicker T."/>
            <person name="Bharti A.K."/>
            <person name="Chapman J."/>
            <person name="Feltus F.A."/>
            <person name="Gowik U."/>
            <person name="Grigoriev I.V."/>
            <person name="Lyons E."/>
            <person name="Maher C.A."/>
            <person name="Martis M."/>
            <person name="Narechania A."/>
            <person name="Otillar R.P."/>
            <person name="Penning B.W."/>
            <person name="Salamov A.A."/>
            <person name="Wang Y."/>
            <person name="Zhang L."/>
            <person name="Carpita N.C."/>
            <person name="Freeling M."/>
            <person name="Gingle A.R."/>
            <person name="Hash C.T."/>
            <person name="Keller B."/>
            <person name="Klein P."/>
            <person name="Kresovich S."/>
            <person name="McCann M.C."/>
            <person name="Ming R."/>
            <person name="Peterson D.G."/>
            <person name="Mehboob-ur-Rahman"/>
            <person name="Ware D."/>
            <person name="Westhoff P."/>
            <person name="Mayer K.F."/>
            <person name="Messing J."/>
            <person name="Rokhsar D.S."/>
        </authorList>
    </citation>
    <scope>NUCLEOTIDE SEQUENCE [LARGE SCALE GENOMIC DNA]</scope>
    <source>
        <strain evidence="2">cv. BTx623</strain>
    </source>
</reference>
<dbReference type="Gramene" id="OQU86940">
    <property type="protein sequence ID" value="OQU86940"/>
    <property type="gene ID" value="SORBI_3003G175050"/>
</dbReference>
<dbReference type="AlphaFoldDB" id="A0A1W0VXT9"/>
<organism evidence="1 2">
    <name type="scientific">Sorghum bicolor</name>
    <name type="common">Sorghum</name>
    <name type="synonym">Sorghum vulgare</name>
    <dbReference type="NCBI Taxonomy" id="4558"/>
    <lineage>
        <taxon>Eukaryota</taxon>
        <taxon>Viridiplantae</taxon>
        <taxon>Streptophyta</taxon>
        <taxon>Embryophyta</taxon>
        <taxon>Tracheophyta</taxon>
        <taxon>Spermatophyta</taxon>
        <taxon>Magnoliopsida</taxon>
        <taxon>Liliopsida</taxon>
        <taxon>Poales</taxon>
        <taxon>Poaceae</taxon>
        <taxon>PACMAD clade</taxon>
        <taxon>Panicoideae</taxon>
        <taxon>Andropogonodae</taxon>
        <taxon>Andropogoneae</taxon>
        <taxon>Sorghinae</taxon>
        <taxon>Sorghum</taxon>
    </lineage>
</organism>
<evidence type="ECO:0000313" key="2">
    <source>
        <dbReference type="Proteomes" id="UP000000768"/>
    </source>
</evidence>
<evidence type="ECO:0000313" key="1">
    <source>
        <dbReference type="EMBL" id="OQU86940.1"/>
    </source>
</evidence>
<keyword evidence="2" id="KW-1185">Reference proteome</keyword>
<dbReference type="InParanoid" id="A0A1W0VXT9"/>
<protein>
    <submittedName>
        <fullName evidence="1">Uncharacterized protein</fullName>
    </submittedName>
</protein>
<accession>A0A1W0VXT9</accession>
<proteinExistence type="predicted"/>
<dbReference type="EMBL" id="CM000762">
    <property type="protein sequence ID" value="OQU86940.1"/>
    <property type="molecule type" value="Genomic_DNA"/>
</dbReference>
<name>A0A1W0VXT9_SORBI</name>
<dbReference type="Proteomes" id="UP000000768">
    <property type="component" value="Chromosome 3"/>
</dbReference>
<reference evidence="2" key="2">
    <citation type="journal article" date="2018" name="Plant J.">
        <title>The Sorghum bicolor reference genome: improved assembly, gene annotations, a transcriptome atlas, and signatures of genome organization.</title>
        <authorList>
            <person name="McCormick R.F."/>
            <person name="Truong S.K."/>
            <person name="Sreedasyam A."/>
            <person name="Jenkins J."/>
            <person name="Shu S."/>
            <person name="Sims D."/>
            <person name="Kennedy M."/>
            <person name="Amirebrahimi M."/>
            <person name="Weers B.D."/>
            <person name="McKinley B."/>
            <person name="Mattison A."/>
            <person name="Morishige D.T."/>
            <person name="Grimwood J."/>
            <person name="Schmutz J."/>
            <person name="Mullet J.E."/>
        </authorList>
    </citation>
    <scope>NUCLEOTIDE SEQUENCE [LARGE SCALE GENOMIC DNA]</scope>
    <source>
        <strain evidence="2">cv. BTx623</strain>
    </source>
</reference>